<sequence length="368" mass="42318">MKKIKILHIIPDFGTGGAEKLVLDLLSNYDKSKFTMAVLSLYNKSDTIYEKQLEKIGVEVFYLGKKPGIDISMIYKIFKLFKKYKPVVIHTHRYVVRYTLIPSVLLRIPIRIHTVHNIAEKELDRIGIKLQNIAYRFFNYIPVAISTSVRNSITDLYKIKSDIPLINNGIDIEKYIFKGIKKNSDSIKFIHIGRFSPQKNHDFLIDVFSRVATEKSNVRLSLVGDGELRKHIEDKVKHMGIDDHVEFLGIREDIPNLLAESDIFLMSSDWEGLPLTLLEAMASGLPIVATKVGGIPDVAKHNSNAILVPRKNKELFYKAIVSLIDDFDLRNSMSEKSFLLSREFDIRVAEKQYEELYVKKCKEMKLIE</sequence>
<dbReference type="AlphaFoldDB" id="A0A9W4PEE2"/>
<dbReference type="Pfam" id="PF13439">
    <property type="entry name" value="Glyco_transf_4"/>
    <property type="match status" value="1"/>
</dbReference>
<keyword evidence="3" id="KW-0808">Transferase</keyword>
<keyword evidence="3" id="KW-0328">Glycosyltransferase</keyword>
<dbReference type="Gene3D" id="3.40.50.2000">
    <property type="entry name" value="Glycogen Phosphorylase B"/>
    <property type="match status" value="2"/>
</dbReference>
<dbReference type="RefSeq" id="WP_230301227.1">
    <property type="nucleotide sequence ID" value="NZ_CAKKMG010000011.1"/>
</dbReference>
<organism evidence="3 4">
    <name type="scientific">Peribacillus simplex</name>
    <dbReference type="NCBI Taxonomy" id="1478"/>
    <lineage>
        <taxon>Bacteria</taxon>
        <taxon>Bacillati</taxon>
        <taxon>Bacillota</taxon>
        <taxon>Bacilli</taxon>
        <taxon>Bacillales</taxon>
        <taxon>Bacillaceae</taxon>
        <taxon>Peribacillus</taxon>
    </lineage>
</organism>
<dbReference type="Proteomes" id="UP000789326">
    <property type="component" value="Unassembled WGS sequence"/>
</dbReference>
<gene>
    <name evidence="3" type="primary">epsF_1</name>
    <name evidence="3" type="ORF">SRABI133_01284</name>
</gene>
<accession>A0A9W4PEE2</accession>
<comment type="caution">
    <text evidence="3">The sequence shown here is derived from an EMBL/GenBank/DDBJ whole genome shotgun (WGS) entry which is preliminary data.</text>
</comment>
<dbReference type="InterPro" id="IPR001296">
    <property type="entry name" value="Glyco_trans_1"/>
</dbReference>
<dbReference type="PANTHER" id="PTHR12526:SF630">
    <property type="entry name" value="GLYCOSYLTRANSFERASE"/>
    <property type="match status" value="1"/>
</dbReference>
<dbReference type="EC" id="2.4.-.-" evidence="3"/>
<evidence type="ECO:0000259" key="2">
    <source>
        <dbReference type="Pfam" id="PF13439"/>
    </source>
</evidence>
<name>A0A9W4PEE2_9BACI</name>
<feature type="domain" description="Glycosyltransferase subfamily 4-like N-terminal" evidence="2">
    <location>
        <begin position="16"/>
        <end position="173"/>
    </location>
</feature>
<evidence type="ECO:0000313" key="3">
    <source>
        <dbReference type="EMBL" id="CAH0175182.1"/>
    </source>
</evidence>
<feature type="domain" description="Glycosyl transferase family 1" evidence="1">
    <location>
        <begin position="177"/>
        <end position="336"/>
    </location>
</feature>
<dbReference type="PANTHER" id="PTHR12526">
    <property type="entry name" value="GLYCOSYLTRANSFERASE"/>
    <property type="match status" value="1"/>
</dbReference>
<evidence type="ECO:0000259" key="1">
    <source>
        <dbReference type="Pfam" id="PF00534"/>
    </source>
</evidence>
<dbReference type="SUPFAM" id="SSF53756">
    <property type="entry name" value="UDP-Glycosyltransferase/glycogen phosphorylase"/>
    <property type="match status" value="1"/>
</dbReference>
<dbReference type="EMBL" id="CAKKMG010000011">
    <property type="protein sequence ID" value="CAH0175182.1"/>
    <property type="molecule type" value="Genomic_DNA"/>
</dbReference>
<dbReference type="GO" id="GO:0016757">
    <property type="term" value="F:glycosyltransferase activity"/>
    <property type="evidence" value="ECO:0007669"/>
    <property type="project" value="UniProtKB-KW"/>
</dbReference>
<reference evidence="3" key="1">
    <citation type="submission" date="2021-11" db="EMBL/GenBank/DDBJ databases">
        <authorList>
            <person name="Bulgarelli D."/>
        </authorList>
    </citation>
    <scope>NUCLEOTIDE SEQUENCE</scope>
    <source>
        <strain evidence="3">Bi133</strain>
    </source>
</reference>
<dbReference type="InterPro" id="IPR028098">
    <property type="entry name" value="Glyco_trans_4-like_N"/>
</dbReference>
<protein>
    <submittedName>
        <fullName evidence="3">Glycosyltransferase EpsF</fullName>
        <ecNumber evidence="3">2.4.-.-</ecNumber>
    </submittedName>
</protein>
<evidence type="ECO:0000313" key="4">
    <source>
        <dbReference type="Proteomes" id="UP000789326"/>
    </source>
</evidence>
<proteinExistence type="predicted"/>
<dbReference type="Pfam" id="PF00534">
    <property type="entry name" value="Glycos_transf_1"/>
    <property type="match status" value="1"/>
</dbReference>